<organism evidence="1 2">
    <name type="scientific">Dryococelus australis</name>
    <dbReference type="NCBI Taxonomy" id="614101"/>
    <lineage>
        <taxon>Eukaryota</taxon>
        <taxon>Metazoa</taxon>
        <taxon>Ecdysozoa</taxon>
        <taxon>Arthropoda</taxon>
        <taxon>Hexapoda</taxon>
        <taxon>Insecta</taxon>
        <taxon>Pterygota</taxon>
        <taxon>Neoptera</taxon>
        <taxon>Polyneoptera</taxon>
        <taxon>Phasmatodea</taxon>
        <taxon>Verophasmatodea</taxon>
        <taxon>Anareolatae</taxon>
        <taxon>Phasmatidae</taxon>
        <taxon>Eurycanthinae</taxon>
        <taxon>Dryococelus</taxon>
    </lineage>
</organism>
<sequence>MVPALSTDDLPTFARRCVIAATPAEVIRAQLCKTWMTISKQTVWCPVDRYRRIFAKASSPDLNPLLNFRVWGYDKSLVCNTADVVTPEELRCRIVHAFQQTKNGPGLLECIRGSLLETTRQIHPSAYSAF</sequence>
<gene>
    <name evidence="1" type="ORF">PR048_028494</name>
</gene>
<accession>A0ABQ9GDI2</accession>
<evidence type="ECO:0000313" key="2">
    <source>
        <dbReference type="Proteomes" id="UP001159363"/>
    </source>
</evidence>
<protein>
    <submittedName>
        <fullName evidence="1">Uncharacterized protein</fullName>
    </submittedName>
</protein>
<dbReference type="EMBL" id="JARBHB010000013">
    <property type="protein sequence ID" value="KAJ8869503.1"/>
    <property type="molecule type" value="Genomic_DNA"/>
</dbReference>
<name>A0ABQ9GDI2_9NEOP</name>
<dbReference type="Proteomes" id="UP001159363">
    <property type="component" value="Chromosome 12"/>
</dbReference>
<comment type="caution">
    <text evidence="1">The sequence shown here is derived from an EMBL/GenBank/DDBJ whole genome shotgun (WGS) entry which is preliminary data.</text>
</comment>
<proteinExistence type="predicted"/>
<evidence type="ECO:0000313" key="1">
    <source>
        <dbReference type="EMBL" id="KAJ8869503.1"/>
    </source>
</evidence>
<reference evidence="1 2" key="1">
    <citation type="submission" date="2023-02" db="EMBL/GenBank/DDBJ databases">
        <title>LHISI_Scaffold_Assembly.</title>
        <authorList>
            <person name="Stuart O.P."/>
            <person name="Cleave R."/>
            <person name="Magrath M.J.L."/>
            <person name="Mikheyev A.S."/>
        </authorList>
    </citation>
    <scope>NUCLEOTIDE SEQUENCE [LARGE SCALE GENOMIC DNA]</scope>
    <source>
        <strain evidence="1">Daus_M_001</strain>
        <tissue evidence="1">Leg muscle</tissue>
    </source>
</reference>
<keyword evidence="2" id="KW-1185">Reference proteome</keyword>